<organism evidence="1 2">
    <name type="scientific">Globodera rostochiensis</name>
    <name type="common">Golden nematode worm</name>
    <name type="synonym">Heterodera rostochiensis</name>
    <dbReference type="NCBI Taxonomy" id="31243"/>
    <lineage>
        <taxon>Eukaryota</taxon>
        <taxon>Metazoa</taxon>
        <taxon>Ecdysozoa</taxon>
        <taxon>Nematoda</taxon>
        <taxon>Chromadorea</taxon>
        <taxon>Rhabditida</taxon>
        <taxon>Tylenchina</taxon>
        <taxon>Tylenchomorpha</taxon>
        <taxon>Tylenchoidea</taxon>
        <taxon>Heteroderidae</taxon>
        <taxon>Heteroderinae</taxon>
        <taxon>Globodera</taxon>
    </lineage>
</organism>
<name>A0A914H6A8_GLORO</name>
<evidence type="ECO:0000313" key="1">
    <source>
        <dbReference type="Proteomes" id="UP000887572"/>
    </source>
</evidence>
<keyword evidence="1" id="KW-1185">Reference proteome</keyword>
<dbReference type="AlphaFoldDB" id="A0A914H6A8"/>
<protein>
    <submittedName>
        <fullName evidence="2">Uncharacterized protein</fullName>
    </submittedName>
</protein>
<dbReference type="WBParaSite" id="Gr19_v10_g14402.t1">
    <property type="protein sequence ID" value="Gr19_v10_g14402.t1"/>
    <property type="gene ID" value="Gr19_v10_g14402"/>
</dbReference>
<proteinExistence type="predicted"/>
<sequence length="101" mass="11923">MEEYQNEHQDALLETVFMLEKYHLMNTRISEGNKSNPQMLLLINGQIRFQMIFQLQFWLLDVPIKRLVPPSHIVNPPWLLFQTLPTAPLMMLENSNISFVP</sequence>
<evidence type="ECO:0000313" key="2">
    <source>
        <dbReference type="WBParaSite" id="Gr19_v10_g14402.t1"/>
    </source>
</evidence>
<dbReference type="Proteomes" id="UP000887572">
    <property type="component" value="Unplaced"/>
</dbReference>
<accession>A0A914H6A8</accession>
<reference evidence="2" key="1">
    <citation type="submission" date="2022-11" db="UniProtKB">
        <authorList>
            <consortium name="WormBaseParasite"/>
        </authorList>
    </citation>
    <scope>IDENTIFICATION</scope>
</reference>